<protein>
    <recommendedName>
        <fullName evidence="4">DUF998 domain-containing protein</fullName>
    </recommendedName>
</protein>
<dbReference type="EMBL" id="BMVB01000003">
    <property type="protein sequence ID" value="GHC39888.1"/>
    <property type="molecule type" value="Genomic_DNA"/>
</dbReference>
<feature type="transmembrane region" description="Helical" evidence="1">
    <location>
        <begin position="46"/>
        <end position="64"/>
    </location>
</feature>
<evidence type="ECO:0008006" key="4">
    <source>
        <dbReference type="Google" id="ProtNLM"/>
    </source>
</evidence>
<name>A0A918TCW1_STRCJ</name>
<feature type="transmembrane region" description="Helical" evidence="1">
    <location>
        <begin position="115"/>
        <end position="134"/>
    </location>
</feature>
<keyword evidence="1" id="KW-1133">Transmembrane helix</keyword>
<reference evidence="2" key="1">
    <citation type="journal article" date="2014" name="Int. J. Syst. Evol. Microbiol.">
        <title>Complete genome sequence of Corynebacterium casei LMG S-19264T (=DSM 44701T), isolated from a smear-ripened cheese.</title>
        <authorList>
            <consortium name="US DOE Joint Genome Institute (JGI-PGF)"/>
            <person name="Walter F."/>
            <person name="Albersmeier A."/>
            <person name="Kalinowski J."/>
            <person name="Ruckert C."/>
        </authorList>
    </citation>
    <scope>NUCLEOTIDE SEQUENCE</scope>
    <source>
        <strain evidence="2">JCM 4633</strain>
    </source>
</reference>
<accession>A0A918TCW1</accession>
<comment type="caution">
    <text evidence="2">The sequence shown here is derived from an EMBL/GenBank/DDBJ whole genome shotgun (WGS) entry which is preliminary data.</text>
</comment>
<evidence type="ECO:0000256" key="1">
    <source>
        <dbReference type="SAM" id="Phobius"/>
    </source>
</evidence>
<keyword evidence="1" id="KW-0472">Membrane</keyword>
<sequence>MAVWLTVAGSLVYAGQKVYMAARGEIGMPGHPAPAHVQAQFEHPGWAQAGNAALGIVAALVPWSTITHWGARIPRWALLCALALATVLQLLGGLITLQRADLDLAHLGWGSAYEAVAGGVGIAAWIVVLVSYCLRSRPHAGAVAEARP</sequence>
<proteinExistence type="predicted"/>
<evidence type="ECO:0000313" key="3">
    <source>
        <dbReference type="Proteomes" id="UP000646244"/>
    </source>
</evidence>
<organism evidence="2 3">
    <name type="scientific">Streptomyces cinnamoneus</name>
    <name type="common">Streptoverticillium cinnamoneum</name>
    <dbReference type="NCBI Taxonomy" id="53446"/>
    <lineage>
        <taxon>Bacteria</taxon>
        <taxon>Bacillati</taxon>
        <taxon>Actinomycetota</taxon>
        <taxon>Actinomycetes</taxon>
        <taxon>Kitasatosporales</taxon>
        <taxon>Streptomycetaceae</taxon>
        <taxon>Streptomyces</taxon>
        <taxon>Streptomyces cinnamoneus group</taxon>
    </lineage>
</organism>
<gene>
    <name evidence="2" type="ORF">GCM10010507_12330</name>
</gene>
<evidence type="ECO:0000313" key="2">
    <source>
        <dbReference type="EMBL" id="GHC39888.1"/>
    </source>
</evidence>
<dbReference type="AlphaFoldDB" id="A0A918TCW1"/>
<feature type="transmembrane region" description="Helical" evidence="1">
    <location>
        <begin position="76"/>
        <end position="95"/>
    </location>
</feature>
<keyword evidence="1" id="KW-0812">Transmembrane</keyword>
<dbReference type="Proteomes" id="UP000646244">
    <property type="component" value="Unassembled WGS sequence"/>
</dbReference>
<reference evidence="2" key="2">
    <citation type="submission" date="2020-09" db="EMBL/GenBank/DDBJ databases">
        <authorList>
            <person name="Sun Q."/>
            <person name="Ohkuma M."/>
        </authorList>
    </citation>
    <scope>NUCLEOTIDE SEQUENCE</scope>
    <source>
        <strain evidence="2">JCM 4633</strain>
    </source>
</reference>